<sequence>MFSHVTIGARDLAALIAFYDRVLAPLGIRRVMTSEEFGHAAWRREKDGPTFFVTRPHDGHPATPGNGTMTAFTAPDRAAVDAVHEAGLAAGGSDEGAPGLRPHYAPDYYGAYLRDPEGNKLHVVHRGG</sequence>
<dbReference type="InterPro" id="IPR037523">
    <property type="entry name" value="VOC_core"/>
</dbReference>
<gene>
    <name evidence="2" type="ORF">GXW71_07745</name>
</gene>
<proteinExistence type="predicted"/>
<feature type="domain" description="VOC" evidence="1">
    <location>
        <begin position="1"/>
        <end position="126"/>
    </location>
</feature>
<evidence type="ECO:0000313" key="2">
    <source>
        <dbReference type="EMBL" id="MBR0664247.1"/>
    </source>
</evidence>
<evidence type="ECO:0000313" key="3">
    <source>
        <dbReference type="Proteomes" id="UP001196870"/>
    </source>
</evidence>
<protein>
    <submittedName>
        <fullName evidence="2">VOC family protein</fullName>
    </submittedName>
</protein>
<name>A0ABS5EVC7_9PROT</name>
<dbReference type="Proteomes" id="UP001196870">
    <property type="component" value="Unassembled WGS sequence"/>
</dbReference>
<organism evidence="2 3">
    <name type="scientific">Plastoroseomonas hellenica</name>
    <dbReference type="NCBI Taxonomy" id="2687306"/>
    <lineage>
        <taxon>Bacteria</taxon>
        <taxon>Pseudomonadati</taxon>
        <taxon>Pseudomonadota</taxon>
        <taxon>Alphaproteobacteria</taxon>
        <taxon>Acetobacterales</taxon>
        <taxon>Acetobacteraceae</taxon>
        <taxon>Plastoroseomonas</taxon>
    </lineage>
</organism>
<accession>A0ABS5EVC7</accession>
<dbReference type="EMBL" id="JAAGBB010000007">
    <property type="protein sequence ID" value="MBR0664247.1"/>
    <property type="molecule type" value="Genomic_DNA"/>
</dbReference>
<keyword evidence="3" id="KW-1185">Reference proteome</keyword>
<dbReference type="PROSITE" id="PS51819">
    <property type="entry name" value="VOC"/>
    <property type="match status" value="1"/>
</dbReference>
<dbReference type="InterPro" id="IPR004360">
    <property type="entry name" value="Glyas_Fos-R_dOase_dom"/>
</dbReference>
<dbReference type="InterPro" id="IPR029068">
    <property type="entry name" value="Glyas_Bleomycin-R_OHBP_Dase"/>
</dbReference>
<evidence type="ECO:0000259" key="1">
    <source>
        <dbReference type="PROSITE" id="PS51819"/>
    </source>
</evidence>
<reference evidence="3" key="1">
    <citation type="journal article" date="2021" name="Syst. Appl. Microbiol.">
        <title>Roseomonas hellenica sp. nov., isolated from roots of wild-growing Alkanna tinctoria.</title>
        <authorList>
            <person name="Rat A."/>
            <person name="Naranjo H.D."/>
            <person name="Lebbe L."/>
            <person name="Cnockaert M."/>
            <person name="Krigas N."/>
            <person name="Grigoriadou K."/>
            <person name="Maloupa E."/>
            <person name="Willems A."/>
        </authorList>
    </citation>
    <scope>NUCLEOTIDE SEQUENCE [LARGE SCALE GENOMIC DNA]</scope>
    <source>
        <strain evidence="3">LMG 31523</strain>
    </source>
</reference>
<dbReference type="CDD" id="cd07262">
    <property type="entry name" value="VOC_like"/>
    <property type="match status" value="1"/>
</dbReference>
<dbReference type="Pfam" id="PF00903">
    <property type="entry name" value="Glyoxalase"/>
    <property type="match status" value="1"/>
</dbReference>
<dbReference type="PANTHER" id="PTHR35006:SF1">
    <property type="entry name" value="BLL2941 PROTEIN"/>
    <property type="match status" value="1"/>
</dbReference>
<dbReference type="Gene3D" id="3.10.180.10">
    <property type="entry name" value="2,3-Dihydroxybiphenyl 1,2-Dioxygenase, domain 1"/>
    <property type="match status" value="1"/>
</dbReference>
<comment type="caution">
    <text evidence="2">The sequence shown here is derived from an EMBL/GenBank/DDBJ whole genome shotgun (WGS) entry which is preliminary data.</text>
</comment>
<dbReference type="RefSeq" id="WP_211851844.1">
    <property type="nucleotide sequence ID" value="NZ_JAAGBB010000007.1"/>
</dbReference>
<dbReference type="SUPFAM" id="SSF54593">
    <property type="entry name" value="Glyoxalase/Bleomycin resistance protein/Dihydroxybiphenyl dioxygenase"/>
    <property type="match status" value="1"/>
</dbReference>
<dbReference type="PANTHER" id="PTHR35006">
    <property type="entry name" value="GLYOXALASE FAMILY PROTEIN (AFU_ORTHOLOGUE AFUA_5G14830)"/>
    <property type="match status" value="1"/>
</dbReference>